<dbReference type="Proteomes" id="UP001055439">
    <property type="component" value="Chromosome 4"/>
</dbReference>
<dbReference type="EMBL" id="CP097506">
    <property type="protein sequence ID" value="URD96329.1"/>
    <property type="molecule type" value="Genomic_DNA"/>
</dbReference>
<evidence type="ECO:0000313" key="3">
    <source>
        <dbReference type="Proteomes" id="UP001055439"/>
    </source>
</evidence>
<feature type="region of interest" description="Disordered" evidence="1">
    <location>
        <begin position="22"/>
        <end position="42"/>
    </location>
</feature>
<reference evidence="2" key="1">
    <citation type="submission" date="2022-05" db="EMBL/GenBank/DDBJ databases">
        <title>The Musa troglodytarum L. genome provides insights into the mechanism of non-climacteric behaviour and enrichment of carotenoids.</title>
        <authorList>
            <person name="Wang J."/>
        </authorList>
    </citation>
    <scope>NUCLEOTIDE SEQUENCE</scope>
    <source>
        <tissue evidence="2">Leaf</tissue>
    </source>
</reference>
<evidence type="ECO:0000256" key="1">
    <source>
        <dbReference type="SAM" id="MobiDB-lite"/>
    </source>
</evidence>
<gene>
    <name evidence="2" type="ORF">MUK42_29593</name>
</gene>
<evidence type="ECO:0000313" key="2">
    <source>
        <dbReference type="EMBL" id="URD96329.1"/>
    </source>
</evidence>
<name>A0A9E7JXT5_9LILI</name>
<keyword evidence="3" id="KW-1185">Reference proteome</keyword>
<dbReference type="AlphaFoldDB" id="A0A9E7JXT5"/>
<accession>A0A9E7JXT5</accession>
<organism evidence="2 3">
    <name type="scientific">Musa troglodytarum</name>
    <name type="common">fe'i banana</name>
    <dbReference type="NCBI Taxonomy" id="320322"/>
    <lineage>
        <taxon>Eukaryota</taxon>
        <taxon>Viridiplantae</taxon>
        <taxon>Streptophyta</taxon>
        <taxon>Embryophyta</taxon>
        <taxon>Tracheophyta</taxon>
        <taxon>Spermatophyta</taxon>
        <taxon>Magnoliopsida</taxon>
        <taxon>Liliopsida</taxon>
        <taxon>Zingiberales</taxon>
        <taxon>Musaceae</taxon>
        <taxon>Musa</taxon>
    </lineage>
</organism>
<proteinExistence type="predicted"/>
<protein>
    <submittedName>
        <fullName evidence="2">Uncharacterized protein</fullName>
    </submittedName>
</protein>
<sequence>MVSFHEPEWNAGTGDPLVRAGQYEREAGGLNPTSQVPARERRSVYRATSSASSLRTFGDAPSADLVPFALSLLLPSPAKKRRCWRVAFRGDGSLPWCDPLALVATLPPPLLRNSLPSILRIVDGDNALMA</sequence>